<comment type="caution">
    <text evidence="2">The sequence shown here is derived from an EMBL/GenBank/DDBJ whole genome shotgun (WGS) entry which is preliminary data.</text>
</comment>
<dbReference type="InParanoid" id="A0A6L2PHF1"/>
<dbReference type="OrthoDB" id="6619754at2759"/>
<sequence length="469" mass="49477">MSPASQGNLEVERYIGSCLISSSVRVNSIGGKSNSSGSHSNVNYKGKKVSDCGGSRANKLQSGALSHRTTGGACREQVTAGGYSSHGSLLPLCECGGLKFGAAGYGSPGPATRVGGSWTGLPLISMAPSNSRRNRKPSTCSNGSVNNGSGNSKSASSGTLFPYPCPPTLCHCRYCDPSGLIWDVDQHCYSPFLTPPPPTVDNKSTSSPFANIPLFLTPPPTEVRSFDFFNKDLRSTPSPLMFHPESDNFSVLRRSWSEPLPSSFCSEGITSSNEESRRSFGIIGHGRVREVENVAESQVNRLEVHSAPAEVSASTVSVMTSQSLEVSTEIVTSPNGHRDIEIKFYSSSPPADTAVVSARDAKDGCDQGVCDRNGVGSPRTSVSCSVEGVCSKGAVNDTENTQQESGESSVNAQAGNGTCKQDVAQCGYGDSVWVGDGKEGCKVFDRDFCEQSAKSLGEEVDQLHLHAEE</sequence>
<evidence type="ECO:0000256" key="1">
    <source>
        <dbReference type="SAM" id="MobiDB-lite"/>
    </source>
</evidence>
<dbReference type="AlphaFoldDB" id="A0A6L2PHF1"/>
<protein>
    <submittedName>
        <fullName evidence="2">Uncharacterized protein</fullName>
    </submittedName>
</protein>
<name>A0A6L2PHF1_COPFO</name>
<gene>
    <name evidence="2" type="ORF">Cfor_08514</name>
</gene>
<evidence type="ECO:0000313" key="2">
    <source>
        <dbReference type="EMBL" id="GFG31989.1"/>
    </source>
</evidence>
<feature type="region of interest" description="Disordered" evidence="1">
    <location>
        <begin position="30"/>
        <end position="53"/>
    </location>
</feature>
<dbReference type="EMBL" id="BLKM01011093">
    <property type="protein sequence ID" value="GFG31989.1"/>
    <property type="molecule type" value="Genomic_DNA"/>
</dbReference>
<evidence type="ECO:0000313" key="3">
    <source>
        <dbReference type="Proteomes" id="UP000502823"/>
    </source>
</evidence>
<feature type="region of interest" description="Disordered" evidence="1">
    <location>
        <begin position="125"/>
        <end position="153"/>
    </location>
</feature>
<keyword evidence="3" id="KW-1185">Reference proteome</keyword>
<organism evidence="2 3">
    <name type="scientific">Coptotermes formosanus</name>
    <name type="common">Formosan subterranean termite</name>
    <dbReference type="NCBI Taxonomy" id="36987"/>
    <lineage>
        <taxon>Eukaryota</taxon>
        <taxon>Metazoa</taxon>
        <taxon>Ecdysozoa</taxon>
        <taxon>Arthropoda</taxon>
        <taxon>Hexapoda</taxon>
        <taxon>Insecta</taxon>
        <taxon>Pterygota</taxon>
        <taxon>Neoptera</taxon>
        <taxon>Polyneoptera</taxon>
        <taxon>Dictyoptera</taxon>
        <taxon>Blattodea</taxon>
        <taxon>Blattoidea</taxon>
        <taxon>Termitoidae</taxon>
        <taxon>Rhinotermitidae</taxon>
        <taxon>Coptotermes</taxon>
    </lineage>
</organism>
<dbReference type="Proteomes" id="UP000502823">
    <property type="component" value="Unassembled WGS sequence"/>
</dbReference>
<feature type="compositionally biased region" description="Low complexity" evidence="1">
    <location>
        <begin position="30"/>
        <end position="41"/>
    </location>
</feature>
<feature type="compositionally biased region" description="Low complexity" evidence="1">
    <location>
        <begin position="141"/>
        <end position="153"/>
    </location>
</feature>
<reference evidence="3" key="1">
    <citation type="submission" date="2020-01" db="EMBL/GenBank/DDBJ databases">
        <title>Draft genome sequence of the Termite Coptotermes fromosanus.</title>
        <authorList>
            <person name="Itakura S."/>
            <person name="Yosikawa Y."/>
            <person name="Umezawa K."/>
        </authorList>
    </citation>
    <scope>NUCLEOTIDE SEQUENCE [LARGE SCALE GENOMIC DNA]</scope>
</reference>
<accession>A0A6L2PHF1</accession>
<proteinExistence type="predicted"/>